<evidence type="ECO:0000259" key="1">
    <source>
        <dbReference type="PROSITE" id="PS51411"/>
    </source>
</evidence>
<dbReference type="InterPro" id="IPR047767">
    <property type="entry name" value="PSP1-like"/>
</dbReference>
<dbReference type="InterPro" id="IPR007557">
    <property type="entry name" value="PSP1_C"/>
</dbReference>
<accession>A0AAE3NZ71</accession>
<evidence type="ECO:0000313" key="3">
    <source>
        <dbReference type="Proteomes" id="UP001221302"/>
    </source>
</evidence>
<reference evidence="2" key="1">
    <citation type="submission" date="2023-03" db="EMBL/GenBank/DDBJ databases">
        <title>Stygiobacter electus gen. nov., sp. nov., facultatively anaerobic thermotolerant bacterium of the class Ignavibacteria from a well of Yessentuki mineral water deposit.</title>
        <authorList>
            <person name="Podosokorskaya O.A."/>
            <person name="Elcheninov A.G."/>
            <person name="Petrova N.F."/>
            <person name="Zavarzina D.G."/>
            <person name="Kublanov I.V."/>
            <person name="Merkel A.Y."/>
        </authorList>
    </citation>
    <scope>NUCLEOTIDE SEQUENCE</scope>
    <source>
        <strain evidence="2">09-Me</strain>
    </source>
</reference>
<gene>
    <name evidence="2" type="primary">ricT</name>
    <name evidence="2" type="ORF">P0M35_04640</name>
</gene>
<keyword evidence="3" id="KW-1185">Reference proteome</keyword>
<dbReference type="EMBL" id="JARGDL010000004">
    <property type="protein sequence ID" value="MDF1611427.1"/>
    <property type="molecule type" value="Genomic_DNA"/>
</dbReference>
<organism evidence="2 3">
    <name type="scientific">Stygiobacter electus</name>
    <dbReference type="NCBI Taxonomy" id="3032292"/>
    <lineage>
        <taxon>Bacteria</taxon>
        <taxon>Pseudomonadati</taxon>
        <taxon>Ignavibacteriota</taxon>
        <taxon>Ignavibacteria</taxon>
        <taxon>Ignavibacteriales</taxon>
        <taxon>Melioribacteraceae</taxon>
        <taxon>Stygiobacter</taxon>
    </lineage>
</organism>
<dbReference type="PROSITE" id="PS51411">
    <property type="entry name" value="PSP1_C"/>
    <property type="match status" value="1"/>
</dbReference>
<feature type="domain" description="PSP1 C-terminal" evidence="1">
    <location>
        <begin position="126"/>
        <end position="211"/>
    </location>
</feature>
<dbReference type="AlphaFoldDB" id="A0AAE3NZ71"/>
<dbReference type="Proteomes" id="UP001221302">
    <property type="component" value="Unassembled WGS sequence"/>
</dbReference>
<dbReference type="GO" id="GO:0005737">
    <property type="term" value="C:cytoplasm"/>
    <property type="evidence" value="ECO:0007669"/>
    <property type="project" value="TreeGrafter"/>
</dbReference>
<dbReference type="Pfam" id="PF04468">
    <property type="entry name" value="PSP1"/>
    <property type="match status" value="1"/>
</dbReference>
<dbReference type="NCBIfam" id="NF041131">
    <property type="entry name" value="RicT_YaaT_fam"/>
    <property type="match status" value="1"/>
</dbReference>
<sequence length="276" mass="32075">MNNFKNIKYFEKENSIENPNSHQLTLENIILNNLHNNQIKHGCCNCEIQNKYEVPPDPRNIIEITCNGLLPTNFVEIPESFEQKIYPDDFIIVQNEESYEIAQVKLLGELVRIKRQNLSLFNEPLPIILRKANNEDLTKIRNNILDEERAESVFKQLIAKHNLEMKLINTHFQFDRKKLFFFYTADGRVDFRELAKELAAEFKTRIELRQIGVRDEAKKLGGLGSCGREFCCISFLNNFRKISTQLATEQNLASNINKLTGPCNKLKCCLSFETDI</sequence>
<comment type="caution">
    <text evidence="2">The sequence shown here is derived from an EMBL/GenBank/DDBJ whole genome shotgun (WGS) entry which is preliminary data.</text>
</comment>
<dbReference type="RefSeq" id="WP_321535194.1">
    <property type="nucleotide sequence ID" value="NZ_JARGDL010000004.1"/>
</dbReference>
<dbReference type="PANTHER" id="PTHR43830:SF3">
    <property type="entry name" value="PROTEIN PSP1"/>
    <property type="match status" value="1"/>
</dbReference>
<evidence type="ECO:0000313" key="2">
    <source>
        <dbReference type="EMBL" id="MDF1611427.1"/>
    </source>
</evidence>
<name>A0AAE3NZ71_9BACT</name>
<dbReference type="PANTHER" id="PTHR43830">
    <property type="entry name" value="PROTEIN PSP1"/>
    <property type="match status" value="1"/>
</dbReference>
<proteinExistence type="predicted"/>
<protein>
    <submittedName>
        <fullName evidence="2">Regulatory iron-sulfur-containing complex subunit RicT</fullName>
    </submittedName>
</protein>